<gene>
    <name evidence="1" type="primary">tagF</name>
    <name evidence="1" type="ORF">D3874_15840</name>
</gene>
<dbReference type="Proteomes" id="UP000284605">
    <property type="component" value="Unassembled WGS sequence"/>
</dbReference>
<dbReference type="Gene3D" id="3.40.1730.10">
    <property type="entry name" value="pa0076 domain"/>
    <property type="match status" value="1"/>
</dbReference>
<dbReference type="InterPro" id="IPR017748">
    <property type="entry name" value="TagF"/>
</dbReference>
<keyword evidence="2" id="KW-1185">Reference proteome</keyword>
<sequence>MHRSLGPLPQRRHGCRVGGSGGTLYRSLSGQPVLALCLGRRGRRGWHGGRRLRPSVDRVGRYFPLTIATELPAQTSPLAALAAAESWLPGAEALIFDALGPEGSFEALDEGVAALAVTEPPPPAPSNHFIPAVSLSQALAVLLPLPPVAALFWTLGSATMSPGMITFGDLPAAARFAAFLDGAWEGTS</sequence>
<dbReference type="InterPro" id="IPR038225">
    <property type="entry name" value="TagF_sf"/>
</dbReference>
<dbReference type="AlphaFoldDB" id="A0A418WE60"/>
<proteinExistence type="predicted"/>
<dbReference type="Pfam" id="PF09867">
    <property type="entry name" value="TagF_N"/>
    <property type="match status" value="1"/>
</dbReference>
<dbReference type="NCBIfam" id="TIGR03373">
    <property type="entry name" value="VI_minor_4"/>
    <property type="match status" value="1"/>
</dbReference>
<evidence type="ECO:0000313" key="2">
    <source>
        <dbReference type="Proteomes" id="UP000284605"/>
    </source>
</evidence>
<evidence type="ECO:0000313" key="1">
    <source>
        <dbReference type="EMBL" id="RJF88301.1"/>
    </source>
</evidence>
<name>A0A418WE60_9PROT</name>
<comment type="caution">
    <text evidence="1">The sequence shown here is derived from an EMBL/GenBank/DDBJ whole genome shotgun (WGS) entry which is preliminary data.</text>
</comment>
<accession>A0A418WE60</accession>
<dbReference type="OrthoDB" id="9801841at2"/>
<dbReference type="EMBL" id="QYUK01000011">
    <property type="protein sequence ID" value="RJF88301.1"/>
    <property type="molecule type" value="Genomic_DNA"/>
</dbReference>
<protein>
    <submittedName>
        <fullName evidence="1">Type VI secretion system-associated protein TagF</fullName>
    </submittedName>
</protein>
<organism evidence="1 2">
    <name type="scientific">Oleomonas cavernae</name>
    <dbReference type="NCBI Taxonomy" id="2320859"/>
    <lineage>
        <taxon>Bacteria</taxon>
        <taxon>Pseudomonadati</taxon>
        <taxon>Pseudomonadota</taxon>
        <taxon>Alphaproteobacteria</taxon>
        <taxon>Acetobacterales</taxon>
        <taxon>Acetobacteraceae</taxon>
        <taxon>Oleomonas</taxon>
    </lineage>
</organism>
<reference evidence="1 2" key="1">
    <citation type="submission" date="2018-09" db="EMBL/GenBank/DDBJ databases">
        <authorList>
            <person name="Zhu H."/>
        </authorList>
    </citation>
    <scope>NUCLEOTIDE SEQUENCE [LARGE SCALE GENOMIC DNA]</scope>
    <source>
        <strain evidence="1 2">K1W22B-8</strain>
    </source>
</reference>